<comment type="subcellular location">
    <subcellularLocation>
        <location evidence="1 5">Secreted</location>
    </subcellularLocation>
</comment>
<accession>A0A6G0NNS0</accession>
<sequence length="128" mass="14195">MRLSYVLLVAAATALLAPAATALLAPAARASASMVTSPEEANSAFVARDEVSEKRLLRSHQFDDEDEEERVGSAKIKELLKGSTRDIFSHWKDRGLSPGTVYKKLERSAYGLSDTQIRDIVRRYRDVN</sequence>
<dbReference type="EMBL" id="QXGC01000938">
    <property type="protein sequence ID" value="KAE9215984.1"/>
    <property type="molecule type" value="Genomic_DNA"/>
</dbReference>
<evidence type="ECO:0000256" key="2">
    <source>
        <dbReference type="ARBA" id="ARBA00010400"/>
    </source>
</evidence>
<comment type="domain">
    <text evidence="5">The RxLR-dEER motif acts to carry the protein into the host cell cytoplasm through binding to cell surface phosphatidylinositol-3-phosphate.</text>
</comment>
<reference evidence="6 7" key="1">
    <citation type="submission" date="2018-09" db="EMBL/GenBank/DDBJ databases">
        <title>Genomic investigation of the strawberry pathogen Phytophthora fragariae indicates pathogenicity is determined by transcriptional variation in three key races.</title>
        <authorList>
            <person name="Adams T.M."/>
            <person name="Armitage A.D."/>
            <person name="Sobczyk M.K."/>
            <person name="Bates H.J."/>
            <person name="Dunwell J.M."/>
            <person name="Nellist C.F."/>
            <person name="Harrison R.J."/>
        </authorList>
    </citation>
    <scope>NUCLEOTIDE SEQUENCE [LARGE SCALE GENOMIC DNA]</scope>
    <source>
        <strain evidence="6 7">BC-23</strain>
    </source>
</reference>
<comment type="function">
    <text evidence="5">Effector that suppresses plant defense responses during pathogen infection.</text>
</comment>
<evidence type="ECO:0000256" key="5">
    <source>
        <dbReference type="RuleBase" id="RU367124"/>
    </source>
</evidence>
<dbReference type="AlphaFoldDB" id="A0A6G0NNS0"/>
<gene>
    <name evidence="6" type="ORF">PF004_g14594</name>
</gene>
<keyword evidence="4 5" id="KW-0732">Signal</keyword>
<dbReference type="InterPro" id="IPR031825">
    <property type="entry name" value="RXLR"/>
</dbReference>
<evidence type="ECO:0000256" key="3">
    <source>
        <dbReference type="ARBA" id="ARBA00022525"/>
    </source>
</evidence>
<organism evidence="6 7">
    <name type="scientific">Phytophthora fragariae</name>
    <dbReference type="NCBI Taxonomy" id="53985"/>
    <lineage>
        <taxon>Eukaryota</taxon>
        <taxon>Sar</taxon>
        <taxon>Stramenopiles</taxon>
        <taxon>Oomycota</taxon>
        <taxon>Peronosporomycetes</taxon>
        <taxon>Peronosporales</taxon>
        <taxon>Peronosporaceae</taxon>
        <taxon>Phytophthora</taxon>
    </lineage>
</organism>
<dbReference type="Proteomes" id="UP000476176">
    <property type="component" value="Unassembled WGS sequence"/>
</dbReference>
<name>A0A6G0NNS0_9STRA</name>
<evidence type="ECO:0000313" key="6">
    <source>
        <dbReference type="EMBL" id="KAE9215984.1"/>
    </source>
</evidence>
<dbReference type="GO" id="GO:0005576">
    <property type="term" value="C:extracellular region"/>
    <property type="evidence" value="ECO:0007669"/>
    <property type="project" value="UniProtKB-SubCell"/>
</dbReference>
<comment type="similarity">
    <text evidence="2 5">Belongs to the RxLR effector family.</text>
</comment>
<evidence type="ECO:0000313" key="7">
    <source>
        <dbReference type="Proteomes" id="UP000476176"/>
    </source>
</evidence>
<feature type="signal peptide" evidence="5">
    <location>
        <begin position="1"/>
        <end position="22"/>
    </location>
</feature>
<dbReference type="Pfam" id="PF16810">
    <property type="entry name" value="RXLR"/>
    <property type="match status" value="1"/>
</dbReference>
<evidence type="ECO:0000256" key="1">
    <source>
        <dbReference type="ARBA" id="ARBA00004613"/>
    </source>
</evidence>
<keyword evidence="3 5" id="KW-0964">Secreted</keyword>
<feature type="chain" id="PRO_5028518630" description="RxLR effector protein" evidence="5">
    <location>
        <begin position="23"/>
        <end position="128"/>
    </location>
</feature>
<evidence type="ECO:0000256" key="4">
    <source>
        <dbReference type="ARBA" id="ARBA00022729"/>
    </source>
</evidence>
<proteinExistence type="inferred from homology"/>
<protein>
    <recommendedName>
        <fullName evidence="5">RxLR effector protein</fullName>
    </recommendedName>
</protein>
<comment type="caution">
    <text evidence="6">The sequence shown here is derived from an EMBL/GenBank/DDBJ whole genome shotgun (WGS) entry which is preliminary data.</text>
</comment>